<organism evidence="1">
    <name type="scientific">viral metagenome</name>
    <dbReference type="NCBI Taxonomy" id="1070528"/>
    <lineage>
        <taxon>unclassified sequences</taxon>
        <taxon>metagenomes</taxon>
        <taxon>organismal metagenomes</taxon>
    </lineage>
</organism>
<accession>A0A6C0F781</accession>
<dbReference type="AlphaFoldDB" id="A0A6C0F781"/>
<proteinExistence type="predicted"/>
<dbReference type="EMBL" id="MN738742">
    <property type="protein sequence ID" value="QHT36429.1"/>
    <property type="molecule type" value="Genomic_DNA"/>
</dbReference>
<reference evidence="1" key="1">
    <citation type="journal article" date="2020" name="Nature">
        <title>Giant virus diversity and host interactions through global metagenomics.</title>
        <authorList>
            <person name="Schulz F."/>
            <person name="Roux S."/>
            <person name="Paez-Espino D."/>
            <person name="Jungbluth S."/>
            <person name="Walsh D.A."/>
            <person name="Denef V.J."/>
            <person name="McMahon K.D."/>
            <person name="Konstantinidis K.T."/>
            <person name="Eloe-Fadrosh E.A."/>
            <person name="Kyrpides N.C."/>
            <person name="Woyke T."/>
        </authorList>
    </citation>
    <scope>NUCLEOTIDE SEQUENCE</scope>
    <source>
        <strain evidence="1">GVMAG-S-ERX555931-87</strain>
    </source>
</reference>
<evidence type="ECO:0000313" key="1">
    <source>
        <dbReference type="EMBL" id="QHT36429.1"/>
    </source>
</evidence>
<sequence>MTQYRVEWKCLTSGTQSHGDWHNSKEFIQGWVNHENQKWKDKINHWVGVK</sequence>
<protein>
    <submittedName>
        <fullName evidence="1">Uncharacterized protein</fullName>
    </submittedName>
</protein>
<name>A0A6C0F781_9ZZZZ</name>